<keyword evidence="1" id="KW-0472">Membrane</keyword>
<evidence type="ECO:0000256" key="1">
    <source>
        <dbReference type="SAM" id="Phobius"/>
    </source>
</evidence>
<comment type="caution">
    <text evidence="2">The sequence shown here is derived from an EMBL/GenBank/DDBJ whole genome shotgun (WGS) entry which is preliminary data.</text>
</comment>
<gene>
    <name evidence="2" type="ORF">LCGC14_1296600</name>
</gene>
<feature type="transmembrane region" description="Helical" evidence="1">
    <location>
        <begin position="9"/>
        <end position="31"/>
    </location>
</feature>
<dbReference type="EMBL" id="LAZR01007526">
    <property type="protein sequence ID" value="KKM84687.1"/>
    <property type="molecule type" value="Genomic_DNA"/>
</dbReference>
<keyword evidence="1" id="KW-1133">Transmembrane helix</keyword>
<sequence length="69" mass="7716">MKYKIEQRIIASMVVFIMTLGAMVVVIGLLLMAMEYGVFQVGVGIMTLVLLSKFSWSMGKVLIDHGYKD</sequence>
<protein>
    <submittedName>
        <fullName evidence="2">Uncharacterized protein</fullName>
    </submittedName>
</protein>
<organism evidence="2">
    <name type="scientific">marine sediment metagenome</name>
    <dbReference type="NCBI Taxonomy" id="412755"/>
    <lineage>
        <taxon>unclassified sequences</taxon>
        <taxon>metagenomes</taxon>
        <taxon>ecological metagenomes</taxon>
    </lineage>
</organism>
<reference evidence="2" key="1">
    <citation type="journal article" date="2015" name="Nature">
        <title>Complex archaea that bridge the gap between prokaryotes and eukaryotes.</title>
        <authorList>
            <person name="Spang A."/>
            <person name="Saw J.H."/>
            <person name="Jorgensen S.L."/>
            <person name="Zaremba-Niedzwiedzka K."/>
            <person name="Martijn J."/>
            <person name="Lind A.E."/>
            <person name="van Eijk R."/>
            <person name="Schleper C."/>
            <person name="Guy L."/>
            <person name="Ettema T.J."/>
        </authorList>
    </citation>
    <scope>NUCLEOTIDE SEQUENCE</scope>
</reference>
<accession>A0A0F9NTQ0</accession>
<feature type="transmembrane region" description="Helical" evidence="1">
    <location>
        <begin position="37"/>
        <end position="56"/>
    </location>
</feature>
<proteinExistence type="predicted"/>
<keyword evidence="1" id="KW-0812">Transmembrane</keyword>
<name>A0A0F9NTQ0_9ZZZZ</name>
<dbReference type="AlphaFoldDB" id="A0A0F9NTQ0"/>
<evidence type="ECO:0000313" key="2">
    <source>
        <dbReference type="EMBL" id="KKM84687.1"/>
    </source>
</evidence>